<dbReference type="GO" id="GO:0005829">
    <property type="term" value="C:cytosol"/>
    <property type="evidence" value="ECO:0007669"/>
    <property type="project" value="TreeGrafter"/>
</dbReference>
<comment type="caution">
    <text evidence="11">The sequence shown here is derived from an EMBL/GenBank/DDBJ whole genome shotgun (WGS) entry which is preliminary data.</text>
</comment>
<feature type="domain" description="CNH" evidence="10">
    <location>
        <begin position="1089"/>
        <end position="1376"/>
    </location>
</feature>
<dbReference type="PANTHER" id="PTHR47096">
    <property type="entry name" value="MISSHAPEN LIKE KINASE 1"/>
    <property type="match status" value="1"/>
</dbReference>
<name>A0A8J6GI08_MICOH</name>
<dbReference type="Gene3D" id="3.30.200.20">
    <property type="entry name" value="Phosphorylase Kinase, domain 1"/>
    <property type="match status" value="1"/>
</dbReference>
<sequence length="1406" mass="157756">MAGPGGWRDKEVTDLGHLLVSKGHQAIALLVRFFPRLAKPGEESPHPPVPRPVLRRAVAQDGPEKLLCGISAPGLLAEGLHEKTGSFTAVKVMNARKDEEEDLRTELNLLRKYSFHKNIVAFYGAFFKLSPPGHRHQLWMVMELCAAGSVTDVVRMTRNQSLKEDWIAYICREILQGLAHLHAHRVIHRDIKGQNVLLTHNAEVKLVDFGVSAQVSRTNGRRNSFIGTPYWMAPEVIHCDEDPRSSYDYRSDVWSVGITAIEMAEGAPPLWNLQPLEALFVILRESAPTVKSSGWSRKFHNFMEKCMIKNFLFRPTSENMLHHPFVENIKNEQHVVESLTKHLTGIIKKRQNKGIPLVFEREADIKEQCTTERFRGPSCTHELLKMPTSSRCRPLRVLHGEPSQPRWLPDQEEPQLQALQQLHGAAGGFMPLHAQENPPLQKQAQSPQCLHGAAQVFMPLQIQVKAKISTPLFKQIQAPPRLKSTARVLMPLPTQDKEPSPLEVQAPITNEQQAQSEPLETGEAKDLDQVPEEFQGQDRASEQQGQGQGADQQQRQNQVPEEHLDQNRAPEQPEVREQAVEPPQAEIEDKEPEVLQVHAQVFLPLLSQNHHVLLPLHLDTQLLIPVGEQNEESPPAQAWALEASQAVGAVQALIEGLSRDLLRAPNAYISKPLGPLQILMENLSSNEFYTQPEQTQKKKSKVSSLKQALAKRLSPKRFRAKSLWRIEEFDLSDLEASRRRRQRRWEDIFNQHEEELRQVENVPDGFKVGKISPPVYLTNEWVGHNALSEIFWDDWLIPTPVTQQPEEDGDYVELYDAGANTDGDEEASYDAYEDNNDHVNGHDDLNNQTDQANVYEVHGDGDYDDESLRGIDDNLGAATNGPRESYRREGILKHGGRGGNNGERGAFGAYGNDGVRRYRGNPSAEASAAFRSQDGHGANRGARYRGINGNREENGAYGFCAEETHSQEDGAGLDQHIFQEFEREQEESDGGTETSDSVALDITSLALDGENPNDTAGSSATLGFPVIHSSPGGSASASDTDTASANLHAGFVEVPENPPHLPSEVNINPLCIFPAYNKPLIHVYEKEFTSEICCGSLWGVNLLLGTRSNLYLMDRSGKADIIKLIKRRPFRQIQVVESLNLLITISGRKNRLRVYHLTWLRNKILNNDPESKRRQKEMLKTEEACKSIDKLTGCEHFSVLQHEETTYIAVAVKSSIHLYAWAPKSFDESTAIKVFPTPDLKPVTVDLAVGSEKTLKIFFSSANGYHIIDAESEVMSDVTLPNNNIIILPDGLGIGVMLSFNAEAASEEANEQLYKKILDVWKDIPSSIAFECTQRITGWDQKAVEVRSLQSSILENEFKRRSIKKLRFLCTRGDKLFFTSTLSNHHSRVYFMTLGKLEELQRSYAV</sequence>
<proteinExistence type="inferred from homology"/>
<evidence type="ECO:0000256" key="7">
    <source>
        <dbReference type="ARBA" id="ARBA00048679"/>
    </source>
</evidence>
<dbReference type="GO" id="GO:0005524">
    <property type="term" value="F:ATP binding"/>
    <property type="evidence" value="ECO:0007669"/>
    <property type="project" value="InterPro"/>
</dbReference>
<evidence type="ECO:0000256" key="2">
    <source>
        <dbReference type="ARBA" id="ARBA00012513"/>
    </source>
</evidence>
<evidence type="ECO:0000313" key="11">
    <source>
        <dbReference type="EMBL" id="KAH0511265.1"/>
    </source>
</evidence>
<dbReference type="InterPro" id="IPR008271">
    <property type="entry name" value="Ser/Thr_kinase_AS"/>
</dbReference>
<feature type="region of interest" description="Disordered" evidence="8">
    <location>
        <begin position="925"/>
        <end position="951"/>
    </location>
</feature>
<dbReference type="InterPro" id="IPR011009">
    <property type="entry name" value="Kinase-like_dom_sf"/>
</dbReference>
<evidence type="ECO:0000259" key="10">
    <source>
        <dbReference type="PROSITE" id="PS50219"/>
    </source>
</evidence>
<reference evidence="11" key="1">
    <citation type="submission" date="2020-03" db="EMBL/GenBank/DDBJ databases">
        <title>Studies in the Genomics of Life Span.</title>
        <authorList>
            <person name="Glass D."/>
        </authorList>
    </citation>
    <scope>NUCLEOTIDE SEQUENCE</scope>
    <source>
        <strain evidence="11">LTLLF</strain>
        <tissue evidence="11">Muscle</tissue>
    </source>
</reference>
<dbReference type="Pfam" id="PF00069">
    <property type="entry name" value="Pkinase"/>
    <property type="match status" value="1"/>
</dbReference>
<dbReference type="FunFam" id="1.10.510.10:FF:000435">
    <property type="entry name" value="Nik-related protein kinase"/>
    <property type="match status" value="1"/>
</dbReference>
<protein>
    <recommendedName>
        <fullName evidence="2">non-specific serine/threonine protein kinase</fullName>
        <ecNumber evidence="2">2.7.11.1</ecNumber>
    </recommendedName>
</protein>
<evidence type="ECO:0000256" key="1">
    <source>
        <dbReference type="ARBA" id="ARBA00008874"/>
    </source>
</evidence>
<keyword evidence="4" id="KW-0808">Transferase</keyword>
<dbReference type="EC" id="2.7.11.1" evidence="2"/>
<dbReference type="PROSITE" id="PS50219">
    <property type="entry name" value="CNH"/>
    <property type="match status" value="1"/>
</dbReference>
<evidence type="ECO:0000256" key="8">
    <source>
        <dbReference type="SAM" id="MobiDB-lite"/>
    </source>
</evidence>
<comment type="catalytic activity">
    <reaction evidence="7">
        <text>L-seryl-[protein] + ATP = O-phospho-L-seryl-[protein] + ADP + H(+)</text>
        <dbReference type="Rhea" id="RHEA:17989"/>
        <dbReference type="Rhea" id="RHEA-COMP:9863"/>
        <dbReference type="Rhea" id="RHEA-COMP:11604"/>
        <dbReference type="ChEBI" id="CHEBI:15378"/>
        <dbReference type="ChEBI" id="CHEBI:29999"/>
        <dbReference type="ChEBI" id="CHEBI:30616"/>
        <dbReference type="ChEBI" id="CHEBI:83421"/>
        <dbReference type="ChEBI" id="CHEBI:456216"/>
        <dbReference type="EC" id="2.7.11.1"/>
    </reaction>
</comment>
<dbReference type="InterPro" id="IPR001180">
    <property type="entry name" value="CNH_dom"/>
</dbReference>
<comment type="catalytic activity">
    <reaction evidence="6">
        <text>L-threonyl-[protein] + ATP = O-phospho-L-threonyl-[protein] + ADP + H(+)</text>
        <dbReference type="Rhea" id="RHEA:46608"/>
        <dbReference type="Rhea" id="RHEA-COMP:11060"/>
        <dbReference type="Rhea" id="RHEA-COMP:11605"/>
        <dbReference type="ChEBI" id="CHEBI:15378"/>
        <dbReference type="ChEBI" id="CHEBI:30013"/>
        <dbReference type="ChEBI" id="CHEBI:30616"/>
        <dbReference type="ChEBI" id="CHEBI:61977"/>
        <dbReference type="ChEBI" id="CHEBI:456216"/>
        <dbReference type="EC" id="2.7.11.1"/>
    </reaction>
</comment>
<feature type="compositionally biased region" description="Low complexity" evidence="8">
    <location>
        <begin position="543"/>
        <end position="558"/>
    </location>
</feature>
<accession>A0A8J6GI08</accession>
<evidence type="ECO:0000256" key="5">
    <source>
        <dbReference type="ARBA" id="ARBA00022777"/>
    </source>
</evidence>
<evidence type="ECO:0000256" key="6">
    <source>
        <dbReference type="ARBA" id="ARBA00047899"/>
    </source>
</evidence>
<evidence type="ECO:0000256" key="4">
    <source>
        <dbReference type="ARBA" id="ARBA00022679"/>
    </source>
</evidence>
<evidence type="ECO:0000259" key="9">
    <source>
        <dbReference type="PROSITE" id="PS50011"/>
    </source>
</evidence>
<dbReference type="SMART" id="SM00036">
    <property type="entry name" value="CNH"/>
    <property type="match status" value="1"/>
</dbReference>
<dbReference type="PROSITE" id="PS50011">
    <property type="entry name" value="PROTEIN_KINASE_DOM"/>
    <property type="match status" value="1"/>
</dbReference>
<feature type="compositionally biased region" description="Basic and acidic residues" evidence="8">
    <location>
        <begin position="560"/>
        <end position="579"/>
    </location>
</feature>
<dbReference type="PROSITE" id="PS00108">
    <property type="entry name" value="PROTEIN_KINASE_ST"/>
    <property type="match status" value="1"/>
</dbReference>
<feature type="region of interest" description="Disordered" evidence="8">
    <location>
        <begin position="533"/>
        <end position="586"/>
    </location>
</feature>
<dbReference type="Pfam" id="PF00780">
    <property type="entry name" value="CNH"/>
    <property type="match status" value="1"/>
</dbReference>
<keyword evidence="3" id="KW-0723">Serine/threonine-protein kinase</keyword>
<dbReference type="InterPro" id="IPR000719">
    <property type="entry name" value="Prot_kinase_dom"/>
</dbReference>
<evidence type="ECO:0000256" key="3">
    <source>
        <dbReference type="ARBA" id="ARBA00022527"/>
    </source>
</evidence>
<evidence type="ECO:0000313" key="12">
    <source>
        <dbReference type="Proteomes" id="UP000710432"/>
    </source>
</evidence>
<dbReference type="Proteomes" id="UP000710432">
    <property type="component" value="Unassembled WGS sequence"/>
</dbReference>
<dbReference type="PANTHER" id="PTHR47096:SF2">
    <property type="entry name" value="NIK-RELATED PROTEIN KINASE"/>
    <property type="match status" value="1"/>
</dbReference>
<dbReference type="SMART" id="SM00220">
    <property type="entry name" value="S_TKc"/>
    <property type="match status" value="1"/>
</dbReference>
<comment type="similarity">
    <text evidence="1">Belongs to the protein kinase superfamily. STE Ser/Thr protein kinase family. STE20 subfamily.</text>
</comment>
<dbReference type="EMBL" id="JAATJU010022227">
    <property type="protein sequence ID" value="KAH0511265.1"/>
    <property type="molecule type" value="Genomic_DNA"/>
</dbReference>
<keyword evidence="5 11" id="KW-0418">Kinase</keyword>
<feature type="domain" description="Protein kinase" evidence="9">
    <location>
        <begin position="62"/>
        <end position="326"/>
    </location>
</feature>
<gene>
    <name evidence="11" type="ORF">LTLLF_150640</name>
</gene>
<dbReference type="InterPro" id="IPR051700">
    <property type="entry name" value="STE20_Ser-Thr_kinase"/>
</dbReference>
<dbReference type="SUPFAM" id="SSF56112">
    <property type="entry name" value="Protein kinase-like (PK-like)"/>
    <property type="match status" value="1"/>
</dbReference>
<organism evidence="11 12">
    <name type="scientific">Microtus ochrogaster</name>
    <name type="common">Prairie vole</name>
    <dbReference type="NCBI Taxonomy" id="79684"/>
    <lineage>
        <taxon>Eukaryota</taxon>
        <taxon>Metazoa</taxon>
        <taxon>Chordata</taxon>
        <taxon>Craniata</taxon>
        <taxon>Vertebrata</taxon>
        <taxon>Euteleostomi</taxon>
        <taxon>Mammalia</taxon>
        <taxon>Eutheria</taxon>
        <taxon>Euarchontoglires</taxon>
        <taxon>Glires</taxon>
        <taxon>Rodentia</taxon>
        <taxon>Myomorpha</taxon>
        <taxon>Muroidea</taxon>
        <taxon>Cricetidae</taxon>
        <taxon>Arvicolinae</taxon>
        <taxon>Microtus</taxon>
    </lineage>
</organism>
<dbReference type="GO" id="GO:0046330">
    <property type="term" value="P:positive regulation of JNK cascade"/>
    <property type="evidence" value="ECO:0007669"/>
    <property type="project" value="TreeGrafter"/>
</dbReference>
<dbReference type="GO" id="GO:0004674">
    <property type="term" value="F:protein serine/threonine kinase activity"/>
    <property type="evidence" value="ECO:0007669"/>
    <property type="project" value="UniProtKB-KW"/>
</dbReference>
<dbReference type="Gene3D" id="1.10.510.10">
    <property type="entry name" value="Transferase(Phosphotransferase) domain 1"/>
    <property type="match status" value="1"/>
</dbReference>